<organism evidence="2 3">
    <name type="scientific">Frankliniella fusca</name>
    <dbReference type="NCBI Taxonomy" id="407009"/>
    <lineage>
        <taxon>Eukaryota</taxon>
        <taxon>Metazoa</taxon>
        <taxon>Ecdysozoa</taxon>
        <taxon>Arthropoda</taxon>
        <taxon>Hexapoda</taxon>
        <taxon>Insecta</taxon>
        <taxon>Pterygota</taxon>
        <taxon>Neoptera</taxon>
        <taxon>Paraneoptera</taxon>
        <taxon>Thysanoptera</taxon>
        <taxon>Terebrantia</taxon>
        <taxon>Thripoidea</taxon>
        <taxon>Thripidae</taxon>
        <taxon>Frankliniella</taxon>
    </lineage>
</organism>
<reference evidence="2" key="2">
    <citation type="journal article" date="2023" name="BMC Genomics">
        <title>Pest status, molecular evolution, and epigenetic factors derived from the genome assembly of Frankliniella fusca, a thysanopteran phytovirus vector.</title>
        <authorList>
            <person name="Catto M.A."/>
            <person name="Labadie P.E."/>
            <person name="Jacobson A.L."/>
            <person name="Kennedy G.G."/>
            <person name="Srinivasan R."/>
            <person name="Hunt B.G."/>
        </authorList>
    </citation>
    <scope>NUCLEOTIDE SEQUENCE</scope>
    <source>
        <strain evidence="2">PL_HMW_Pooled</strain>
    </source>
</reference>
<protein>
    <submittedName>
        <fullName evidence="2">2-succinyl-5-enolpyruvyl-6-hydroxy-3-cyclohexene-1-carboxylate synthase</fullName>
    </submittedName>
</protein>
<dbReference type="AlphaFoldDB" id="A0AAE1H4K7"/>
<sequence length="208" mass="22280">MAASISRACSACAARMPLRCVKEPGTTCTTGTPYWACSMRSASAHACSPALVAAYTDSAGSAASAQCDVTTTTRPRPGPGPALVPARSSGRKARVTLMVPARFTSSCSDTCRGVCQPNSPNTRTPALLTSAERPAGEISVLVVGSRKKTSQVFNFSSGIRFKLNFWDGYLNPSAFNKWGSYFRLILRPIRTKAKYTPIRVYHGKYTPV</sequence>
<comment type="caution">
    <text evidence="2">The sequence shown here is derived from an EMBL/GenBank/DDBJ whole genome shotgun (WGS) entry which is preliminary data.</text>
</comment>
<accession>A0AAE1H4K7</accession>
<evidence type="ECO:0000313" key="3">
    <source>
        <dbReference type="Proteomes" id="UP001219518"/>
    </source>
</evidence>
<reference evidence="2" key="1">
    <citation type="submission" date="2021-07" db="EMBL/GenBank/DDBJ databases">
        <authorList>
            <person name="Catto M.A."/>
            <person name="Jacobson A."/>
            <person name="Kennedy G."/>
            <person name="Labadie P."/>
            <person name="Hunt B.G."/>
            <person name="Srinivasan R."/>
        </authorList>
    </citation>
    <scope>NUCLEOTIDE SEQUENCE</scope>
    <source>
        <strain evidence="2">PL_HMW_Pooled</strain>
        <tissue evidence="2">Head</tissue>
    </source>
</reference>
<feature type="non-terminal residue" evidence="2">
    <location>
        <position position="208"/>
    </location>
</feature>
<gene>
    <name evidence="2" type="ORF">KUF71_023935</name>
</gene>
<dbReference type="EMBL" id="JAHWGI010000385">
    <property type="protein sequence ID" value="KAK3914712.1"/>
    <property type="molecule type" value="Genomic_DNA"/>
</dbReference>
<keyword evidence="3" id="KW-1185">Reference proteome</keyword>
<dbReference type="Proteomes" id="UP001219518">
    <property type="component" value="Unassembled WGS sequence"/>
</dbReference>
<feature type="region of interest" description="Disordered" evidence="1">
    <location>
        <begin position="68"/>
        <end position="88"/>
    </location>
</feature>
<name>A0AAE1H4K7_9NEOP</name>
<proteinExistence type="predicted"/>
<evidence type="ECO:0000313" key="2">
    <source>
        <dbReference type="EMBL" id="KAK3914712.1"/>
    </source>
</evidence>
<evidence type="ECO:0000256" key="1">
    <source>
        <dbReference type="SAM" id="MobiDB-lite"/>
    </source>
</evidence>